<evidence type="ECO:0000313" key="2">
    <source>
        <dbReference type="Proteomes" id="UP000807353"/>
    </source>
</evidence>
<keyword evidence="2" id="KW-1185">Reference proteome</keyword>
<comment type="caution">
    <text evidence="1">The sequence shown here is derived from an EMBL/GenBank/DDBJ whole genome shotgun (WGS) entry which is preliminary data.</text>
</comment>
<dbReference type="Proteomes" id="UP000807353">
    <property type="component" value="Unassembled WGS sequence"/>
</dbReference>
<accession>A0A9P6CCR4</accession>
<protein>
    <submittedName>
        <fullName evidence="1">Uncharacterized protein</fullName>
    </submittedName>
</protein>
<organism evidence="1 2">
    <name type="scientific">Collybia nuda</name>
    <dbReference type="NCBI Taxonomy" id="64659"/>
    <lineage>
        <taxon>Eukaryota</taxon>
        <taxon>Fungi</taxon>
        <taxon>Dikarya</taxon>
        <taxon>Basidiomycota</taxon>
        <taxon>Agaricomycotina</taxon>
        <taxon>Agaricomycetes</taxon>
        <taxon>Agaricomycetidae</taxon>
        <taxon>Agaricales</taxon>
        <taxon>Tricholomatineae</taxon>
        <taxon>Clitocybaceae</taxon>
        <taxon>Collybia</taxon>
    </lineage>
</organism>
<gene>
    <name evidence="1" type="ORF">BDZ94DRAFT_1264775</name>
</gene>
<proteinExistence type="predicted"/>
<reference evidence="1" key="1">
    <citation type="submission" date="2020-11" db="EMBL/GenBank/DDBJ databases">
        <authorList>
            <consortium name="DOE Joint Genome Institute"/>
            <person name="Ahrendt S."/>
            <person name="Riley R."/>
            <person name="Andreopoulos W."/>
            <person name="Labutti K."/>
            <person name="Pangilinan J."/>
            <person name="Ruiz-Duenas F.J."/>
            <person name="Barrasa J.M."/>
            <person name="Sanchez-Garcia M."/>
            <person name="Camarero S."/>
            <person name="Miyauchi S."/>
            <person name="Serrano A."/>
            <person name="Linde D."/>
            <person name="Babiker R."/>
            <person name="Drula E."/>
            <person name="Ayuso-Fernandez I."/>
            <person name="Pacheco R."/>
            <person name="Padilla G."/>
            <person name="Ferreira P."/>
            <person name="Barriuso J."/>
            <person name="Kellner H."/>
            <person name="Castanera R."/>
            <person name="Alfaro M."/>
            <person name="Ramirez L."/>
            <person name="Pisabarro A.G."/>
            <person name="Kuo A."/>
            <person name="Tritt A."/>
            <person name="Lipzen A."/>
            <person name="He G."/>
            <person name="Yan M."/>
            <person name="Ng V."/>
            <person name="Cullen D."/>
            <person name="Martin F."/>
            <person name="Rosso M.-N."/>
            <person name="Henrissat B."/>
            <person name="Hibbett D."/>
            <person name="Martinez A.T."/>
            <person name="Grigoriev I.V."/>
        </authorList>
    </citation>
    <scope>NUCLEOTIDE SEQUENCE</scope>
    <source>
        <strain evidence="1">CBS 247.69</strain>
    </source>
</reference>
<dbReference type="EMBL" id="MU150291">
    <property type="protein sequence ID" value="KAF9460942.1"/>
    <property type="molecule type" value="Genomic_DNA"/>
</dbReference>
<sequence length="54" mass="6277">MRCQDDDKLGLINHRVLSYFSTDDRVLEKFWQGYMNRLVPALSGHVPVGRKCNP</sequence>
<evidence type="ECO:0000313" key="1">
    <source>
        <dbReference type="EMBL" id="KAF9460942.1"/>
    </source>
</evidence>
<name>A0A9P6CCR4_9AGAR</name>
<dbReference type="AlphaFoldDB" id="A0A9P6CCR4"/>